<evidence type="ECO:0000313" key="13">
    <source>
        <dbReference type="Proteomes" id="UP000756860"/>
    </source>
</evidence>
<evidence type="ECO:0000256" key="8">
    <source>
        <dbReference type="SAM" id="MobiDB-lite"/>
    </source>
</evidence>
<name>A0ABS5SAB8_9BACT</name>
<evidence type="ECO:0000256" key="3">
    <source>
        <dbReference type="ARBA" id="ARBA00022806"/>
    </source>
</evidence>
<dbReference type="SUPFAM" id="SSF52540">
    <property type="entry name" value="P-loop containing nucleoside triphosphate hydrolases"/>
    <property type="match status" value="1"/>
</dbReference>
<evidence type="ECO:0000259" key="11">
    <source>
        <dbReference type="PROSITE" id="PS51195"/>
    </source>
</evidence>
<feature type="compositionally biased region" description="Basic and acidic residues" evidence="8">
    <location>
        <begin position="429"/>
        <end position="442"/>
    </location>
</feature>
<dbReference type="PANTHER" id="PTHR47959">
    <property type="entry name" value="ATP-DEPENDENT RNA HELICASE RHLE-RELATED"/>
    <property type="match status" value="1"/>
</dbReference>
<dbReference type="CDD" id="cd18787">
    <property type="entry name" value="SF2_C_DEAD"/>
    <property type="match status" value="1"/>
</dbReference>
<dbReference type="SMART" id="SM00487">
    <property type="entry name" value="DEXDc"/>
    <property type="match status" value="1"/>
</dbReference>
<evidence type="ECO:0000256" key="2">
    <source>
        <dbReference type="ARBA" id="ARBA00022801"/>
    </source>
</evidence>
<feature type="domain" description="Helicase C-terminal" evidence="10">
    <location>
        <begin position="234"/>
        <end position="379"/>
    </location>
</feature>
<comment type="similarity">
    <text evidence="5 7">Belongs to the DEAD box helicase family.</text>
</comment>
<evidence type="ECO:0000256" key="5">
    <source>
        <dbReference type="ARBA" id="ARBA00038437"/>
    </source>
</evidence>
<dbReference type="EMBL" id="JAHCVK010000001">
    <property type="protein sequence ID" value="MBT0651557.1"/>
    <property type="molecule type" value="Genomic_DNA"/>
</dbReference>
<feature type="region of interest" description="Disordered" evidence="8">
    <location>
        <begin position="370"/>
        <end position="453"/>
    </location>
</feature>
<dbReference type="Pfam" id="PF00270">
    <property type="entry name" value="DEAD"/>
    <property type="match status" value="1"/>
</dbReference>
<dbReference type="InterPro" id="IPR044742">
    <property type="entry name" value="DEAD/DEAH_RhlB"/>
</dbReference>
<evidence type="ECO:0000256" key="4">
    <source>
        <dbReference type="ARBA" id="ARBA00022840"/>
    </source>
</evidence>
<dbReference type="PROSITE" id="PS51195">
    <property type="entry name" value="Q_MOTIF"/>
    <property type="match status" value="1"/>
</dbReference>
<dbReference type="Gene3D" id="3.40.50.300">
    <property type="entry name" value="P-loop containing nucleotide triphosphate hydrolases"/>
    <property type="match status" value="2"/>
</dbReference>
<dbReference type="PROSITE" id="PS51194">
    <property type="entry name" value="HELICASE_CTER"/>
    <property type="match status" value="1"/>
</dbReference>
<evidence type="ECO:0000259" key="10">
    <source>
        <dbReference type="PROSITE" id="PS51194"/>
    </source>
</evidence>
<dbReference type="Pfam" id="PF00271">
    <property type="entry name" value="Helicase_C"/>
    <property type="match status" value="1"/>
</dbReference>
<dbReference type="InterPro" id="IPR011545">
    <property type="entry name" value="DEAD/DEAH_box_helicase_dom"/>
</dbReference>
<dbReference type="PROSITE" id="PS00039">
    <property type="entry name" value="DEAD_ATP_HELICASE"/>
    <property type="match status" value="1"/>
</dbReference>
<accession>A0ABS5SAB8</accession>
<evidence type="ECO:0000256" key="1">
    <source>
        <dbReference type="ARBA" id="ARBA00022741"/>
    </source>
</evidence>
<dbReference type="InterPro" id="IPR014014">
    <property type="entry name" value="RNA_helicase_DEAD_Q_motif"/>
</dbReference>
<protein>
    <submittedName>
        <fullName evidence="12">DEAD/DEAH box helicase</fullName>
    </submittedName>
</protein>
<gene>
    <name evidence="12" type="ORF">KI810_00675</name>
</gene>
<dbReference type="InterPro" id="IPR027417">
    <property type="entry name" value="P-loop_NTPase"/>
</dbReference>
<keyword evidence="3 7" id="KW-0347">Helicase</keyword>
<dbReference type="InterPro" id="IPR014001">
    <property type="entry name" value="Helicase_ATP-bd"/>
</dbReference>
<dbReference type="RefSeq" id="WP_214173566.1">
    <property type="nucleotide sequence ID" value="NZ_JAHCVK010000001.1"/>
</dbReference>
<dbReference type="Proteomes" id="UP000756860">
    <property type="component" value="Unassembled WGS sequence"/>
</dbReference>
<evidence type="ECO:0000259" key="9">
    <source>
        <dbReference type="PROSITE" id="PS51192"/>
    </source>
</evidence>
<reference evidence="12 13" key="1">
    <citation type="submission" date="2021-05" db="EMBL/GenBank/DDBJ databases">
        <title>The draft genome of Geobacter luticola JCM 17780.</title>
        <authorList>
            <person name="Xu Z."/>
            <person name="Masuda Y."/>
            <person name="Itoh H."/>
            <person name="Senoo K."/>
        </authorList>
    </citation>
    <scope>NUCLEOTIDE SEQUENCE [LARGE SCALE GENOMIC DNA]</scope>
    <source>
        <strain evidence="12 13">JCM 17780</strain>
    </source>
</reference>
<sequence length="453" mass="49304">MSFADLQLSSAILKAITSCGYTEPTPIQEQAIPKALAGHDLMATAQTGTGKTAAFVLPALNRLSEPSLLKGRGPRILVLTPTRELANQVTDAVRTYGKFMRVRSAAILGGMPYREQLRLLSQPLDIVVATPGRLIDHLERGSINLNRLEVLVLDEADRMLDMGFSEDVDRIAAAAPADRQTLLFTATMDKTMAGLAQRLLREPVRIEIAPKQITHDTIEQRLHVADSLQHKNRLLQHLISDVDLTRAIIFSATKVAADQLACELHAQGHSVAALHGDMTQGARNRTITNMKRGKVRLLIATDVAARGLDVNGISHVINFDLPKFAEDYVHRIGRTGRAGASGIAISFASLNEIHYLEKIERFIGKSLPQHVIPGLEPTRPLRARTGNGPRSDSRGPGRKPGKFSAGGQRSEQGKGEAAGKSRIKKWGAPRREQAPVVVEHRGSSSGRSGRRVI</sequence>
<dbReference type="InterPro" id="IPR001650">
    <property type="entry name" value="Helicase_C-like"/>
</dbReference>
<evidence type="ECO:0000256" key="7">
    <source>
        <dbReference type="RuleBase" id="RU000492"/>
    </source>
</evidence>
<proteinExistence type="inferred from homology"/>
<feature type="short sequence motif" description="Q motif" evidence="6">
    <location>
        <begin position="1"/>
        <end position="29"/>
    </location>
</feature>
<dbReference type="InterPro" id="IPR000629">
    <property type="entry name" value="RNA-helicase_DEAD-box_CS"/>
</dbReference>
<dbReference type="PANTHER" id="PTHR47959:SF17">
    <property type="entry name" value="ATP-DEPENDENT RNA HELICASE DEAD BOX FAMILY"/>
    <property type="match status" value="1"/>
</dbReference>
<dbReference type="SMART" id="SM00490">
    <property type="entry name" value="HELICc"/>
    <property type="match status" value="1"/>
</dbReference>
<evidence type="ECO:0000313" key="12">
    <source>
        <dbReference type="EMBL" id="MBT0651557.1"/>
    </source>
</evidence>
<keyword evidence="1 7" id="KW-0547">Nucleotide-binding</keyword>
<feature type="domain" description="DEAD-box RNA helicase Q" evidence="11">
    <location>
        <begin position="1"/>
        <end position="29"/>
    </location>
</feature>
<comment type="caution">
    <text evidence="12">The sequence shown here is derived from an EMBL/GenBank/DDBJ whole genome shotgun (WGS) entry which is preliminary data.</text>
</comment>
<dbReference type="PROSITE" id="PS51192">
    <property type="entry name" value="HELICASE_ATP_BIND_1"/>
    <property type="match status" value="1"/>
</dbReference>
<feature type="domain" description="Helicase ATP-binding" evidence="9">
    <location>
        <begin position="32"/>
        <end position="206"/>
    </location>
</feature>
<organism evidence="12 13">
    <name type="scientific">Geomobilimonas luticola</name>
    <dbReference type="NCBI Taxonomy" id="1114878"/>
    <lineage>
        <taxon>Bacteria</taxon>
        <taxon>Pseudomonadati</taxon>
        <taxon>Thermodesulfobacteriota</taxon>
        <taxon>Desulfuromonadia</taxon>
        <taxon>Geobacterales</taxon>
        <taxon>Geobacteraceae</taxon>
        <taxon>Geomobilimonas</taxon>
    </lineage>
</organism>
<dbReference type="InterPro" id="IPR050079">
    <property type="entry name" value="DEAD_box_RNA_helicase"/>
</dbReference>
<dbReference type="CDD" id="cd00268">
    <property type="entry name" value="DEADc"/>
    <property type="match status" value="1"/>
</dbReference>
<keyword evidence="2 7" id="KW-0378">Hydrolase</keyword>
<dbReference type="GO" id="GO:0004386">
    <property type="term" value="F:helicase activity"/>
    <property type="evidence" value="ECO:0007669"/>
    <property type="project" value="UniProtKB-KW"/>
</dbReference>
<evidence type="ECO:0000256" key="6">
    <source>
        <dbReference type="PROSITE-ProRule" id="PRU00552"/>
    </source>
</evidence>
<keyword evidence="13" id="KW-1185">Reference proteome</keyword>
<keyword evidence="4 7" id="KW-0067">ATP-binding</keyword>